<feature type="transmembrane region" description="Helical" evidence="4">
    <location>
        <begin position="41"/>
        <end position="60"/>
    </location>
</feature>
<dbReference type="AlphaFoldDB" id="A0A229T3Z7"/>
<dbReference type="SUPFAM" id="SSF53822">
    <property type="entry name" value="Periplasmic binding protein-like I"/>
    <property type="match status" value="1"/>
</dbReference>
<dbReference type="GO" id="GO:0030246">
    <property type="term" value="F:carbohydrate binding"/>
    <property type="evidence" value="ECO:0007669"/>
    <property type="project" value="UniProtKB-ARBA"/>
</dbReference>
<accession>A0A229T3Z7</accession>
<dbReference type="Proteomes" id="UP000215199">
    <property type="component" value="Unassembled WGS sequence"/>
</dbReference>
<comment type="similarity">
    <text evidence="2">Belongs to the bacterial solute-binding protein 2 family.</text>
</comment>
<dbReference type="InterPro" id="IPR025997">
    <property type="entry name" value="SBP_2_dom"/>
</dbReference>
<evidence type="ECO:0000313" key="6">
    <source>
        <dbReference type="EMBL" id="OXM65957.1"/>
    </source>
</evidence>
<organism evidence="6 7">
    <name type="scientific">Amycolatopsis vastitatis</name>
    <dbReference type="NCBI Taxonomy" id="1905142"/>
    <lineage>
        <taxon>Bacteria</taxon>
        <taxon>Bacillati</taxon>
        <taxon>Actinomycetota</taxon>
        <taxon>Actinomycetes</taxon>
        <taxon>Pseudonocardiales</taxon>
        <taxon>Pseudonocardiaceae</taxon>
        <taxon>Amycolatopsis</taxon>
    </lineage>
</organism>
<dbReference type="EMBL" id="NMUL01000021">
    <property type="protein sequence ID" value="OXM65957.1"/>
    <property type="molecule type" value="Genomic_DNA"/>
</dbReference>
<protein>
    <recommendedName>
        <fullName evidence="5">Periplasmic binding protein domain-containing protein</fullName>
    </recommendedName>
</protein>
<evidence type="ECO:0000313" key="7">
    <source>
        <dbReference type="Proteomes" id="UP000215199"/>
    </source>
</evidence>
<keyword evidence="3" id="KW-0732">Signal</keyword>
<dbReference type="RefSeq" id="WP_093949319.1">
    <property type="nucleotide sequence ID" value="NZ_NMUL01000021.1"/>
</dbReference>
<dbReference type="PANTHER" id="PTHR46847:SF1">
    <property type="entry name" value="D-ALLOSE-BINDING PERIPLASMIC PROTEIN-RELATED"/>
    <property type="match status" value="1"/>
</dbReference>
<dbReference type="PANTHER" id="PTHR46847">
    <property type="entry name" value="D-ALLOSE-BINDING PERIPLASMIC PROTEIN-RELATED"/>
    <property type="match status" value="1"/>
</dbReference>
<dbReference type="Gene3D" id="3.40.50.2300">
    <property type="match status" value="2"/>
</dbReference>
<dbReference type="InterPro" id="IPR028082">
    <property type="entry name" value="Peripla_BP_I"/>
</dbReference>
<gene>
    <name evidence="6" type="ORF">CF165_21520</name>
</gene>
<dbReference type="Pfam" id="PF13407">
    <property type="entry name" value="Peripla_BP_4"/>
    <property type="match status" value="1"/>
</dbReference>
<evidence type="ECO:0000256" key="1">
    <source>
        <dbReference type="ARBA" id="ARBA00004196"/>
    </source>
</evidence>
<feature type="domain" description="Periplasmic binding protein" evidence="5">
    <location>
        <begin position="81"/>
        <end position="340"/>
    </location>
</feature>
<dbReference type="GO" id="GO:0030313">
    <property type="term" value="C:cell envelope"/>
    <property type="evidence" value="ECO:0007669"/>
    <property type="project" value="UniProtKB-SubCell"/>
</dbReference>
<evidence type="ECO:0000256" key="4">
    <source>
        <dbReference type="SAM" id="Phobius"/>
    </source>
</evidence>
<name>A0A229T3Z7_9PSEU</name>
<evidence type="ECO:0000259" key="5">
    <source>
        <dbReference type="Pfam" id="PF13407"/>
    </source>
</evidence>
<keyword evidence="4" id="KW-0812">Transmembrane</keyword>
<keyword evidence="4" id="KW-0472">Membrane</keyword>
<comment type="caution">
    <text evidence="6">The sequence shown here is derived from an EMBL/GenBank/DDBJ whole genome shotgun (WGS) entry which is preliminary data.</text>
</comment>
<evidence type="ECO:0000256" key="3">
    <source>
        <dbReference type="ARBA" id="ARBA00022729"/>
    </source>
</evidence>
<dbReference type="OrthoDB" id="9813037at2"/>
<proteinExistence type="inferred from homology"/>
<feature type="transmembrane region" description="Helical" evidence="4">
    <location>
        <begin position="12"/>
        <end position="29"/>
    </location>
</feature>
<evidence type="ECO:0000256" key="2">
    <source>
        <dbReference type="ARBA" id="ARBA00007639"/>
    </source>
</evidence>
<comment type="subcellular location">
    <subcellularLocation>
        <location evidence="1">Cell envelope</location>
    </subcellularLocation>
</comment>
<sequence>MARLDRDRTPALFAVTTSVLSGVVLAVLTKGLQLGLSAGATLFWAALVSAVVAVAFRAAFAVKARKRPDTAFLMTSAFEQKYYVAALVQQVHRALDREDIDLVLKVPDRDYDAGAQAHHLRRIASKKQCYLGGIIVAGEVARLRDDLAAFCREARLPVVFSDLEPFPTESEYPDKTAFLGYDTGELGELAGQWLVAQLRGRDRPRVLIIASREHDSRQKRCEKVLRSGLPDVDVTTDDRCEFVRSRACNAVRAHLRHLEPGRRLDAIFCTNDEMALGAVDALAAAESAATRATVVIGVDGVLEARTLIDTGAGPLRATVVQDTHRLAVGAVDLLVKMHRGDAVPRRTILNAELYEAG</sequence>
<keyword evidence="4" id="KW-1133">Transmembrane helix</keyword>
<reference evidence="7" key="1">
    <citation type="submission" date="2017-07" db="EMBL/GenBank/DDBJ databases">
        <title>Comparative genome mining reveals phylogenetic distribution patterns of secondary metabolites in Amycolatopsis.</title>
        <authorList>
            <person name="Adamek M."/>
            <person name="Alanjary M."/>
            <person name="Sales-Ortells H."/>
            <person name="Goodfellow M."/>
            <person name="Bull A.T."/>
            <person name="Kalinowski J."/>
            <person name="Ziemert N."/>
        </authorList>
    </citation>
    <scope>NUCLEOTIDE SEQUENCE [LARGE SCALE GENOMIC DNA]</scope>
    <source>
        <strain evidence="7">H5</strain>
    </source>
</reference>
<keyword evidence="7" id="KW-1185">Reference proteome</keyword>